<dbReference type="Gene3D" id="3.40.630.30">
    <property type="match status" value="1"/>
</dbReference>
<comment type="caution">
    <text evidence="2">The sequence shown here is derived from an EMBL/GenBank/DDBJ whole genome shotgun (WGS) entry which is preliminary data.</text>
</comment>
<sequence length="177" mass="18884">MPELVLESSRMRLRLMTGDDWALYSGYYTSAEVMRHIVEPMSEGQARTAFARVCKANAGGKGAYVAWVCVEKGTGAAIGMSALMLEGGVGEVGTIISDGWHSKGLGAEATAAIAGYALQRPDVQVVMTRHRVGNTAAEGLMAKLDFIKEAEPRGDGLQYWLLNKQAASHVPTHGLTS</sequence>
<organism evidence="2 3">
    <name type="scientific">Pseudoxanthomonas composti</name>
    <dbReference type="NCBI Taxonomy" id="2137479"/>
    <lineage>
        <taxon>Bacteria</taxon>
        <taxon>Pseudomonadati</taxon>
        <taxon>Pseudomonadota</taxon>
        <taxon>Gammaproteobacteria</taxon>
        <taxon>Lysobacterales</taxon>
        <taxon>Lysobacteraceae</taxon>
        <taxon>Pseudoxanthomonas</taxon>
    </lineage>
</organism>
<dbReference type="SUPFAM" id="SSF55729">
    <property type="entry name" value="Acyl-CoA N-acyltransferases (Nat)"/>
    <property type="match status" value="1"/>
</dbReference>
<dbReference type="PANTHER" id="PTHR43792">
    <property type="entry name" value="GNAT FAMILY, PUTATIVE (AFU_ORTHOLOGUE AFUA_3G00765)-RELATED-RELATED"/>
    <property type="match status" value="1"/>
</dbReference>
<dbReference type="Pfam" id="PF13302">
    <property type="entry name" value="Acetyltransf_3"/>
    <property type="match status" value="1"/>
</dbReference>
<keyword evidence="2" id="KW-0808">Transferase</keyword>
<dbReference type="InterPro" id="IPR051531">
    <property type="entry name" value="N-acetyltransferase"/>
</dbReference>
<evidence type="ECO:0000313" key="2">
    <source>
        <dbReference type="EMBL" id="RXR07182.1"/>
    </source>
</evidence>
<dbReference type="Proteomes" id="UP000289784">
    <property type="component" value="Unassembled WGS sequence"/>
</dbReference>
<dbReference type="RefSeq" id="WP_129469997.1">
    <property type="nucleotide sequence ID" value="NZ_SAWZ01000002.1"/>
</dbReference>
<evidence type="ECO:0000313" key="3">
    <source>
        <dbReference type="Proteomes" id="UP000289784"/>
    </source>
</evidence>
<keyword evidence="3" id="KW-1185">Reference proteome</keyword>
<dbReference type="GO" id="GO:0016747">
    <property type="term" value="F:acyltransferase activity, transferring groups other than amino-acyl groups"/>
    <property type="evidence" value="ECO:0007669"/>
    <property type="project" value="InterPro"/>
</dbReference>
<dbReference type="InterPro" id="IPR016181">
    <property type="entry name" value="Acyl_CoA_acyltransferase"/>
</dbReference>
<proteinExistence type="predicted"/>
<accession>A0A4Q1JYS4</accession>
<dbReference type="AlphaFoldDB" id="A0A4Q1JYS4"/>
<feature type="domain" description="N-acetyltransferase" evidence="1">
    <location>
        <begin position="10"/>
        <end position="146"/>
    </location>
</feature>
<reference evidence="2 3" key="1">
    <citation type="submission" date="2019-01" db="EMBL/GenBank/DDBJ databases">
        <title>Pseudoxanthomonas composti sp. nov., isolated from compost.</title>
        <authorList>
            <person name="Yang G."/>
        </authorList>
    </citation>
    <scope>NUCLEOTIDE SEQUENCE [LARGE SCALE GENOMIC DNA]</scope>
    <source>
        <strain evidence="2 3">GSS15</strain>
    </source>
</reference>
<dbReference type="EMBL" id="SAWZ01000002">
    <property type="protein sequence ID" value="RXR07182.1"/>
    <property type="molecule type" value="Genomic_DNA"/>
</dbReference>
<evidence type="ECO:0000259" key="1">
    <source>
        <dbReference type="Pfam" id="PF13302"/>
    </source>
</evidence>
<gene>
    <name evidence="2" type="ORF">EPA99_04480</name>
</gene>
<dbReference type="OrthoDB" id="5985151at2"/>
<name>A0A4Q1JYS4_9GAMM</name>
<protein>
    <submittedName>
        <fullName evidence="2">N-acetyltransferase</fullName>
    </submittedName>
</protein>
<dbReference type="InterPro" id="IPR000182">
    <property type="entry name" value="GNAT_dom"/>
</dbReference>